<protein>
    <recommendedName>
        <fullName evidence="4">Lipoprotein</fullName>
    </recommendedName>
</protein>
<dbReference type="AlphaFoldDB" id="A0A438B320"/>
<feature type="signal peptide" evidence="1">
    <location>
        <begin position="1"/>
        <end position="25"/>
    </location>
</feature>
<sequence length="146" mass="15276">MKRTATAIALTAAALVLGGCSSSDADSSASCANPRPIDNPDIAAAGSSVQLSDGASVIAGHYRKIGDNKPGMYGASIEICDPSLKSADDLRPIATEYAKALKASPIAEQIDTVWVASYQVDGQDVVNEVKLKDPDFQMHLWNGRVV</sequence>
<evidence type="ECO:0000256" key="1">
    <source>
        <dbReference type="SAM" id="SignalP"/>
    </source>
</evidence>
<evidence type="ECO:0000313" key="3">
    <source>
        <dbReference type="Proteomes" id="UP000283479"/>
    </source>
</evidence>
<dbReference type="OrthoDB" id="4559218at2"/>
<keyword evidence="1" id="KW-0732">Signal</keyword>
<dbReference type="PROSITE" id="PS51257">
    <property type="entry name" value="PROKAR_LIPOPROTEIN"/>
    <property type="match status" value="1"/>
</dbReference>
<dbReference type="Proteomes" id="UP000283479">
    <property type="component" value="Unassembled WGS sequence"/>
</dbReference>
<feature type="chain" id="PRO_5019229550" description="Lipoprotein" evidence="1">
    <location>
        <begin position="26"/>
        <end position="146"/>
    </location>
</feature>
<gene>
    <name evidence="2" type="ORF">EGT50_01655</name>
</gene>
<name>A0A438B320_9NOCA</name>
<accession>A0A438B320</accession>
<proteinExistence type="predicted"/>
<dbReference type="EMBL" id="RKLO01000001">
    <property type="protein sequence ID" value="RVW05343.1"/>
    <property type="molecule type" value="Genomic_DNA"/>
</dbReference>
<organism evidence="2 3">
    <name type="scientific">Rhodococcus xishaensis</name>
    <dbReference type="NCBI Taxonomy" id="2487364"/>
    <lineage>
        <taxon>Bacteria</taxon>
        <taxon>Bacillati</taxon>
        <taxon>Actinomycetota</taxon>
        <taxon>Actinomycetes</taxon>
        <taxon>Mycobacteriales</taxon>
        <taxon>Nocardiaceae</taxon>
        <taxon>Rhodococcus</taxon>
    </lineage>
</organism>
<keyword evidence="3" id="KW-1185">Reference proteome</keyword>
<evidence type="ECO:0008006" key="4">
    <source>
        <dbReference type="Google" id="ProtNLM"/>
    </source>
</evidence>
<comment type="caution">
    <text evidence="2">The sequence shown here is derived from an EMBL/GenBank/DDBJ whole genome shotgun (WGS) entry which is preliminary data.</text>
</comment>
<reference evidence="2 3" key="1">
    <citation type="submission" date="2018-11" db="EMBL/GenBank/DDBJ databases">
        <title>Rhodococcus spongicola sp. nov. and Rhodococcus xishaensis sp. nov. from marine sponges.</title>
        <authorList>
            <person name="Li L."/>
            <person name="Lin H.W."/>
        </authorList>
    </citation>
    <scope>NUCLEOTIDE SEQUENCE [LARGE SCALE GENOMIC DNA]</scope>
    <source>
        <strain evidence="2 3">LHW51113</strain>
    </source>
</reference>
<evidence type="ECO:0000313" key="2">
    <source>
        <dbReference type="EMBL" id="RVW05343.1"/>
    </source>
</evidence>
<dbReference type="RefSeq" id="WP_127950860.1">
    <property type="nucleotide sequence ID" value="NZ_RKLO01000001.1"/>
</dbReference>